<feature type="compositionally biased region" description="Basic residues" evidence="1">
    <location>
        <begin position="43"/>
        <end position="57"/>
    </location>
</feature>
<gene>
    <name evidence="5" type="ORF">FHL05_05855</name>
    <name evidence="4" type="ORF">FHL06_02860</name>
</gene>
<evidence type="ECO:0000256" key="1">
    <source>
        <dbReference type="SAM" id="MobiDB-lite"/>
    </source>
</evidence>
<name>A0A5P0ZX79_9LACO</name>
<organism evidence="5 6">
    <name type="scientific">Companilactobacillus halodurans</name>
    <dbReference type="NCBI Taxonomy" id="2584183"/>
    <lineage>
        <taxon>Bacteria</taxon>
        <taxon>Bacillati</taxon>
        <taxon>Bacillota</taxon>
        <taxon>Bacilli</taxon>
        <taxon>Lactobacillales</taxon>
        <taxon>Lactobacillaceae</taxon>
        <taxon>Companilactobacillus</taxon>
    </lineage>
</organism>
<dbReference type="InterPro" id="IPR054365">
    <property type="entry name" value="Lreu_0056-like"/>
</dbReference>
<dbReference type="CDD" id="cd15778">
    <property type="entry name" value="Lreu_0056_like"/>
    <property type="match status" value="1"/>
</dbReference>
<dbReference type="PROSITE" id="PS51257">
    <property type="entry name" value="PROKAR_LIPOPROTEIN"/>
    <property type="match status" value="1"/>
</dbReference>
<dbReference type="Proteomes" id="UP000414364">
    <property type="component" value="Unassembled WGS sequence"/>
</dbReference>
<comment type="caution">
    <text evidence="5">The sequence shown here is derived from an EMBL/GenBank/DDBJ whole genome shotgun (WGS) entry which is preliminary data.</text>
</comment>
<feature type="compositionally biased region" description="Low complexity" evidence="1">
    <location>
        <begin position="28"/>
        <end position="42"/>
    </location>
</feature>
<evidence type="ECO:0000313" key="4">
    <source>
        <dbReference type="EMBL" id="MQS75335.1"/>
    </source>
</evidence>
<evidence type="ECO:0000313" key="5">
    <source>
        <dbReference type="EMBL" id="MQS97412.1"/>
    </source>
</evidence>
<evidence type="ECO:0000313" key="6">
    <source>
        <dbReference type="Proteomes" id="UP000371423"/>
    </source>
</evidence>
<accession>A0A5P0ZX79</accession>
<feature type="region of interest" description="Disordered" evidence="1">
    <location>
        <begin position="201"/>
        <end position="221"/>
    </location>
</feature>
<sequence>MKWSLRLATLTLVGFLFLTGCGNQRIVNSSSNSGSSSKTTSSVKHKKSKPKSTKKKTTSTSNKQSTTLVWNSRKDKQLNEFIDQWAPTMNQSYVKYDGKNSLKTSPGMVYPDDLPRVNVEGSKASIAWSKDGKGDNSYNVVAIYNYNGTVPPLPNHITYFFTFHNNQPVVLVDQSRDGTPNLLETKNTKVKDSFDSIVAGNYKPSSENSSSENSNNQKQATISDPKIIGALVYEKARNGVDLTKEVDLGVYTANGKYWIGTGTSTSNVGFTIDGDTVHYFTKDMANADSTADAEEIEHTVSLSDLESQYYSTNDQKQMIQDVVGKMPAIENQ</sequence>
<feature type="compositionally biased region" description="Low complexity" evidence="1">
    <location>
        <begin position="205"/>
        <end position="216"/>
    </location>
</feature>
<evidence type="ECO:0000259" key="3">
    <source>
        <dbReference type="Pfam" id="PF22125"/>
    </source>
</evidence>
<dbReference type="Proteomes" id="UP000371423">
    <property type="component" value="Unassembled WGS sequence"/>
</dbReference>
<dbReference type="EMBL" id="VDFO01000018">
    <property type="protein sequence ID" value="MQS97412.1"/>
    <property type="molecule type" value="Genomic_DNA"/>
</dbReference>
<feature type="domain" description="DUF4767" evidence="2">
    <location>
        <begin position="69"/>
        <end position="198"/>
    </location>
</feature>
<dbReference type="Pfam" id="PF22125">
    <property type="entry name" value="Lreu_0056_like"/>
    <property type="match status" value="1"/>
</dbReference>
<dbReference type="RefSeq" id="WP_153384745.1">
    <property type="nucleotide sequence ID" value="NZ_VDFO01000018.1"/>
</dbReference>
<feature type="compositionally biased region" description="Low complexity" evidence="1">
    <location>
        <begin position="58"/>
        <end position="67"/>
    </location>
</feature>
<dbReference type="AlphaFoldDB" id="A0A5P0ZX79"/>
<keyword evidence="6" id="KW-1185">Reference proteome</keyword>
<dbReference type="OrthoDB" id="2149782at2"/>
<evidence type="ECO:0000313" key="7">
    <source>
        <dbReference type="Proteomes" id="UP000414364"/>
    </source>
</evidence>
<dbReference type="EMBL" id="VDFP01000003">
    <property type="protein sequence ID" value="MQS75335.1"/>
    <property type="molecule type" value="Genomic_DNA"/>
</dbReference>
<feature type="domain" description="Lreu-0056-like" evidence="3">
    <location>
        <begin position="253"/>
        <end position="325"/>
    </location>
</feature>
<reference evidence="6 7" key="1">
    <citation type="journal article" date="2019" name="Syst. Appl. Microbiol.">
        <title>Polyphasic characterization of two novel Lactobacillus spp. isolated from blown salami packages: Description of Lactobacillus halodurans sp. nov. and Lactobacillus salsicarnum sp. nov.</title>
        <authorList>
            <person name="Schuster J.A."/>
            <person name="Klingl A."/>
            <person name="Vogel R.F."/>
            <person name="Ehrmann M.A."/>
        </authorList>
    </citation>
    <scope>NUCLEOTIDE SEQUENCE [LARGE SCALE GENOMIC DNA]</scope>
    <source>
        <strain evidence="5 6">TMW 1.1920</strain>
        <strain evidence="4 7">TMW 1.2172</strain>
    </source>
</reference>
<dbReference type="InterPro" id="IPR031927">
    <property type="entry name" value="DUF4767"/>
</dbReference>
<dbReference type="Gene3D" id="3.30.1460.60">
    <property type="match status" value="1"/>
</dbReference>
<protein>
    <submittedName>
        <fullName evidence="5">DUF4767 domain-containing protein</fullName>
    </submittedName>
</protein>
<dbReference type="Pfam" id="PF15983">
    <property type="entry name" value="DUF4767"/>
    <property type="match status" value="1"/>
</dbReference>
<feature type="region of interest" description="Disordered" evidence="1">
    <location>
        <begin position="28"/>
        <end position="69"/>
    </location>
</feature>
<proteinExistence type="predicted"/>
<evidence type="ECO:0000259" key="2">
    <source>
        <dbReference type="Pfam" id="PF15983"/>
    </source>
</evidence>